<keyword evidence="2" id="KW-1185">Reference proteome</keyword>
<comment type="caution">
    <text evidence="1">The sequence shown here is derived from an EMBL/GenBank/DDBJ whole genome shotgun (WGS) entry which is preliminary data.</text>
</comment>
<protein>
    <submittedName>
        <fullName evidence="1">Uncharacterized protein</fullName>
    </submittedName>
</protein>
<dbReference type="Proteomes" id="UP000187455">
    <property type="component" value="Unassembled WGS sequence"/>
</dbReference>
<sequence length="78" mass="9425">MIEIANNGLNNLEYKDITLSLVFEYIFNTEELLKLLEKFQVNTKNQEWIKESIITNSKKYLDELPYFRNLFVYLDNLK</sequence>
<reference evidence="1 2" key="1">
    <citation type="journal article" date="2016" name="Mol. Biol. Evol.">
        <title>Genome-Wide Survey of Gut Fungi (Harpellales) Reveals the First Horizontally Transferred Ubiquitin Gene from a Mosquito Host.</title>
        <authorList>
            <person name="Wang Y."/>
            <person name="White M.M."/>
            <person name="Kvist S."/>
            <person name="Moncalvo J.M."/>
        </authorList>
    </citation>
    <scope>NUCLEOTIDE SEQUENCE [LARGE SCALE GENOMIC DNA]</scope>
    <source>
        <strain evidence="1 2">ALG-7-W6</strain>
    </source>
</reference>
<proteinExistence type="predicted"/>
<accession>A0A1R0GN80</accession>
<dbReference type="AlphaFoldDB" id="A0A1R0GN80"/>
<name>A0A1R0GN80_9FUNG</name>
<evidence type="ECO:0000313" key="2">
    <source>
        <dbReference type="Proteomes" id="UP000187455"/>
    </source>
</evidence>
<evidence type="ECO:0000313" key="1">
    <source>
        <dbReference type="EMBL" id="OLY78340.1"/>
    </source>
</evidence>
<dbReference type="EMBL" id="LSSL01006677">
    <property type="protein sequence ID" value="OLY78340.1"/>
    <property type="molecule type" value="Genomic_DNA"/>
</dbReference>
<organism evidence="1 2">
    <name type="scientific">Smittium mucronatum</name>
    <dbReference type="NCBI Taxonomy" id="133383"/>
    <lineage>
        <taxon>Eukaryota</taxon>
        <taxon>Fungi</taxon>
        <taxon>Fungi incertae sedis</taxon>
        <taxon>Zoopagomycota</taxon>
        <taxon>Kickxellomycotina</taxon>
        <taxon>Harpellomycetes</taxon>
        <taxon>Harpellales</taxon>
        <taxon>Legeriomycetaceae</taxon>
        <taxon>Smittium</taxon>
    </lineage>
</organism>
<gene>
    <name evidence="1" type="ORF">AYI68_g7611</name>
</gene>